<dbReference type="InterPro" id="IPR000335">
    <property type="entry name" value="Bleomycin-R"/>
</dbReference>
<organism evidence="3 4">
    <name type="scientific">Streptomyces hazeniae</name>
    <dbReference type="NCBI Taxonomy" id="3075538"/>
    <lineage>
        <taxon>Bacteria</taxon>
        <taxon>Bacillati</taxon>
        <taxon>Actinomycetota</taxon>
        <taxon>Actinomycetes</taxon>
        <taxon>Kitasatosporales</taxon>
        <taxon>Streptomycetaceae</taxon>
        <taxon>Streptomyces</taxon>
    </lineage>
</organism>
<gene>
    <name evidence="3" type="ORF">RM572_16295</name>
</gene>
<dbReference type="RefSeq" id="WP_311674080.1">
    <property type="nucleotide sequence ID" value="NZ_JAVREQ010000014.1"/>
</dbReference>
<reference evidence="4" key="1">
    <citation type="submission" date="2023-07" db="EMBL/GenBank/DDBJ databases">
        <title>30 novel species of actinomycetes from the DSMZ collection.</title>
        <authorList>
            <person name="Nouioui I."/>
        </authorList>
    </citation>
    <scope>NUCLEOTIDE SEQUENCE [LARGE SCALE GENOMIC DNA]</scope>
    <source>
        <strain evidence="4">DSM 42041</strain>
    </source>
</reference>
<dbReference type="EMBL" id="JAVREQ010000014">
    <property type="protein sequence ID" value="MDT0380315.1"/>
    <property type="molecule type" value="Genomic_DNA"/>
</dbReference>
<evidence type="ECO:0000256" key="2">
    <source>
        <dbReference type="SAM" id="MobiDB-lite"/>
    </source>
</evidence>
<accession>A0ABU2NTK9</accession>
<dbReference type="SUPFAM" id="SSF54593">
    <property type="entry name" value="Glyoxalase/Bleomycin resistance protein/Dihydroxybiphenyl dioxygenase"/>
    <property type="match status" value="1"/>
</dbReference>
<proteinExistence type="predicted"/>
<protein>
    <submittedName>
        <fullName evidence="3">Glyoxalase superfamily protein</fullName>
    </submittedName>
</protein>
<dbReference type="Pfam" id="PF19581">
    <property type="entry name" value="Glyoxalase_7"/>
    <property type="match status" value="1"/>
</dbReference>
<keyword evidence="1" id="KW-0046">Antibiotic resistance</keyword>
<evidence type="ECO:0000256" key="1">
    <source>
        <dbReference type="ARBA" id="ARBA00023251"/>
    </source>
</evidence>
<feature type="compositionally biased region" description="Basic and acidic residues" evidence="2">
    <location>
        <begin position="93"/>
        <end position="102"/>
    </location>
</feature>
<sequence length="110" mass="12492">MDEEAIPILRVTDAGRAVRWYARLGFTQQWEHRFEPGLPVFTEVARGRVRLFLSEHEGDALPDTLVYLRVRDVEAVAAEFGVPTEHAPWGPEAELRDPDGNRLRIGTPTQ</sequence>
<dbReference type="InterPro" id="IPR029068">
    <property type="entry name" value="Glyas_Bleomycin-R_OHBP_Dase"/>
</dbReference>
<dbReference type="Gene3D" id="3.10.180.10">
    <property type="entry name" value="2,3-Dihydroxybiphenyl 1,2-Dioxygenase, domain 1"/>
    <property type="match status" value="1"/>
</dbReference>
<evidence type="ECO:0000313" key="3">
    <source>
        <dbReference type="EMBL" id="MDT0380315.1"/>
    </source>
</evidence>
<name>A0ABU2NTK9_9ACTN</name>
<comment type="caution">
    <text evidence="3">The sequence shown here is derived from an EMBL/GenBank/DDBJ whole genome shotgun (WGS) entry which is preliminary data.</text>
</comment>
<feature type="region of interest" description="Disordered" evidence="2">
    <location>
        <begin position="84"/>
        <end position="110"/>
    </location>
</feature>
<dbReference type="Proteomes" id="UP001183414">
    <property type="component" value="Unassembled WGS sequence"/>
</dbReference>
<evidence type="ECO:0000313" key="4">
    <source>
        <dbReference type="Proteomes" id="UP001183414"/>
    </source>
</evidence>
<keyword evidence="4" id="KW-1185">Reference proteome</keyword>